<sequence>MKTQGFSESAHGQLVSTNVSHVLTVDQGKCPASSFTISLNPQHKYLSSLHTTGIATVTLNQKEDLFLTQPTIIVPNGTIGGQMAIMTDVTITSMGYERTSKSSLACMSELHPGDPNF</sequence>
<protein>
    <submittedName>
        <fullName evidence="1">Uncharacterized protein</fullName>
    </submittedName>
</protein>
<dbReference type="AlphaFoldDB" id="B9RKY9"/>
<dbReference type="Proteomes" id="UP000008311">
    <property type="component" value="Unassembled WGS sequence"/>
</dbReference>
<evidence type="ECO:0000313" key="1">
    <source>
        <dbReference type="EMBL" id="EEF48004.1"/>
    </source>
</evidence>
<reference evidence="2" key="1">
    <citation type="journal article" date="2010" name="Nat. Biotechnol.">
        <title>Draft genome sequence of the oilseed species Ricinus communis.</title>
        <authorList>
            <person name="Chan A.P."/>
            <person name="Crabtree J."/>
            <person name="Zhao Q."/>
            <person name="Lorenzi H."/>
            <person name="Orvis J."/>
            <person name="Puiu D."/>
            <person name="Melake-Berhan A."/>
            <person name="Jones K.M."/>
            <person name="Redman J."/>
            <person name="Chen G."/>
            <person name="Cahoon E.B."/>
            <person name="Gedil M."/>
            <person name="Stanke M."/>
            <person name="Haas B.J."/>
            <person name="Wortman J.R."/>
            <person name="Fraser-Liggett C.M."/>
            <person name="Ravel J."/>
            <person name="Rabinowicz P.D."/>
        </authorList>
    </citation>
    <scope>NUCLEOTIDE SEQUENCE [LARGE SCALE GENOMIC DNA]</scope>
    <source>
        <strain evidence="2">cv. Hale</strain>
    </source>
</reference>
<dbReference type="InParanoid" id="B9RKY9"/>
<organism evidence="1 2">
    <name type="scientific">Ricinus communis</name>
    <name type="common">Castor bean</name>
    <dbReference type="NCBI Taxonomy" id="3988"/>
    <lineage>
        <taxon>Eukaryota</taxon>
        <taxon>Viridiplantae</taxon>
        <taxon>Streptophyta</taxon>
        <taxon>Embryophyta</taxon>
        <taxon>Tracheophyta</taxon>
        <taxon>Spermatophyta</taxon>
        <taxon>Magnoliopsida</taxon>
        <taxon>eudicotyledons</taxon>
        <taxon>Gunneridae</taxon>
        <taxon>Pentapetalae</taxon>
        <taxon>rosids</taxon>
        <taxon>fabids</taxon>
        <taxon>Malpighiales</taxon>
        <taxon>Euphorbiaceae</taxon>
        <taxon>Acalyphoideae</taxon>
        <taxon>Acalypheae</taxon>
        <taxon>Ricinus</taxon>
    </lineage>
</organism>
<evidence type="ECO:0000313" key="2">
    <source>
        <dbReference type="Proteomes" id="UP000008311"/>
    </source>
</evidence>
<keyword evidence="2" id="KW-1185">Reference proteome</keyword>
<proteinExistence type="predicted"/>
<accession>B9RKY9</accession>
<name>B9RKY9_RICCO</name>
<dbReference type="EMBL" id="EQ973785">
    <property type="protein sequence ID" value="EEF48004.1"/>
    <property type="molecule type" value="Genomic_DNA"/>
</dbReference>
<gene>
    <name evidence="1" type="ORF">RCOM_1565980</name>
</gene>